<evidence type="ECO:0000256" key="1">
    <source>
        <dbReference type="SAM" id="MobiDB-lite"/>
    </source>
</evidence>
<organism evidence="2 3">
    <name type="scientific">Panicum virgatum</name>
    <name type="common">Blackwell switchgrass</name>
    <dbReference type="NCBI Taxonomy" id="38727"/>
    <lineage>
        <taxon>Eukaryota</taxon>
        <taxon>Viridiplantae</taxon>
        <taxon>Streptophyta</taxon>
        <taxon>Embryophyta</taxon>
        <taxon>Tracheophyta</taxon>
        <taxon>Spermatophyta</taxon>
        <taxon>Magnoliopsida</taxon>
        <taxon>Liliopsida</taxon>
        <taxon>Poales</taxon>
        <taxon>Poaceae</taxon>
        <taxon>PACMAD clade</taxon>
        <taxon>Panicoideae</taxon>
        <taxon>Panicodae</taxon>
        <taxon>Paniceae</taxon>
        <taxon>Panicinae</taxon>
        <taxon>Panicum</taxon>
        <taxon>Panicum sect. Hiantes</taxon>
    </lineage>
</organism>
<comment type="caution">
    <text evidence="2">The sequence shown here is derived from an EMBL/GenBank/DDBJ whole genome shotgun (WGS) entry which is preliminary data.</text>
</comment>
<reference evidence="2" key="1">
    <citation type="submission" date="2020-05" db="EMBL/GenBank/DDBJ databases">
        <title>WGS assembly of Panicum virgatum.</title>
        <authorList>
            <person name="Lovell J.T."/>
            <person name="Jenkins J."/>
            <person name="Shu S."/>
            <person name="Juenger T.E."/>
            <person name="Schmutz J."/>
        </authorList>
    </citation>
    <scope>NUCLEOTIDE SEQUENCE</scope>
    <source>
        <strain evidence="2">AP13</strain>
    </source>
</reference>
<dbReference type="Proteomes" id="UP000823388">
    <property type="component" value="Chromosome 1K"/>
</dbReference>
<name>A0A8T0XB94_PANVG</name>
<evidence type="ECO:0000313" key="2">
    <source>
        <dbReference type="EMBL" id="KAG2657340.1"/>
    </source>
</evidence>
<proteinExistence type="predicted"/>
<gene>
    <name evidence="2" type="ORF">PVAP13_1KG208054</name>
</gene>
<dbReference type="AlphaFoldDB" id="A0A8T0XB94"/>
<evidence type="ECO:0000313" key="3">
    <source>
        <dbReference type="Proteomes" id="UP000823388"/>
    </source>
</evidence>
<keyword evidence="3" id="KW-1185">Reference proteome</keyword>
<accession>A0A8T0XB94</accession>
<protein>
    <submittedName>
        <fullName evidence="2">Uncharacterized protein</fullName>
    </submittedName>
</protein>
<dbReference type="EMBL" id="CM029037">
    <property type="protein sequence ID" value="KAG2657340.1"/>
    <property type="molecule type" value="Genomic_DNA"/>
</dbReference>
<feature type="region of interest" description="Disordered" evidence="1">
    <location>
        <begin position="1"/>
        <end position="64"/>
    </location>
</feature>
<sequence>MKGPAVSELWRGRGGRGGRWPRREEEARRPRRGGAAEEEDEAGSRGQKRLMWPCGSMRTFRKPE</sequence>